<geneLocation type="plasmid" evidence="1">
    <name>unnamed</name>
</geneLocation>
<dbReference type="GO" id="GO:0006355">
    <property type="term" value="P:regulation of DNA-templated transcription"/>
    <property type="evidence" value="ECO:0007669"/>
    <property type="project" value="InterPro"/>
</dbReference>
<accession>A0A1U9VPU7</accession>
<evidence type="ECO:0000313" key="2">
    <source>
        <dbReference type="Proteomes" id="UP000189628"/>
    </source>
</evidence>
<protein>
    <submittedName>
        <fullName evidence="1">Transcriptional regulator</fullName>
    </submittedName>
</protein>
<dbReference type="Proteomes" id="UP000189628">
    <property type="component" value="Plasmid unnamed"/>
</dbReference>
<keyword evidence="1" id="KW-0614">Plasmid</keyword>
<dbReference type="SUPFAM" id="SSF47413">
    <property type="entry name" value="lambda repressor-like DNA-binding domains"/>
    <property type="match status" value="1"/>
</dbReference>
<proteinExistence type="predicted"/>
<dbReference type="RefSeq" id="WP_078223802.1">
    <property type="nucleotide sequence ID" value="NZ_CP019912.1"/>
</dbReference>
<evidence type="ECO:0000313" key="1">
    <source>
        <dbReference type="EMBL" id="AQW32700.1"/>
    </source>
</evidence>
<name>A0A1U9VPU7_9RALS</name>
<gene>
    <name evidence="1" type="ORF">B0B51_23255</name>
</gene>
<dbReference type="InterPro" id="IPR007933">
    <property type="entry name" value="Transcrpt_activ_CII"/>
</dbReference>
<dbReference type="GO" id="GO:0003677">
    <property type="term" value="F:DNA binding"/>
    <property type="evidence" value="ECO:0007669"/>
    <property type="project" value="InterPro"/>
</dbReference>
<dbReference type="InterPro" id="IPR010982">
    <property type="entry name" value="Lambda_DNA-bd_dom_sf"/>
</dbReference>
<dbReference type="Gene3D" id="1.10.260.40">
    <property type="entry name" value="lambda repressor-like DNA-binding domains"/>
    <property type="match status" value="1"/>
</dbReference>
<dbReference type="AlphaFoldDB" id="A0A1U9VPU7"/>
<reference evidence="1 2" key="1">
    <citation type="submission" date="2017-02" db="EMBL/GenBank/DDBJ databases">
        <title>Blood Disease Bacterium A2-HR MARDI.</title>
        <authorList>
            <person name="Badrun R."/>
            <person name="Abu Bakar N."/>
            <person name="Laboh R."/>
        </authorList>
    </citation>
    <scope>NUCLEOTIDE SEQUENCE [LARGE SCALE GENOMIC DNA]</scope>
    <source>
        <strain evidence="1 2">A2-HR MARDI</strain>
        <plasmid evidence="2">Plasmid</plasmid>
    </source>
</reference>
<sequence length="104" mass="11261">MTTETVSAEEIESTRKLAARNEAEVLRAVARVTQAHAATCMNVSASTISRTLEDLGRWSQLLSVLGLQVAPIGSMVVDSQDLLSLKRMALRYLEADLQQSTAQG</sequence>
<organism evidence="1 2">
    <name type="scientific">blood disease bacterium A2-HR MARDI</name>
    <dbReference type="NCBI Taxonomy" id="1944648"/>
    <lineage>
        <taxon>Bacteria</taxon>
        <taxon>Pseudomonadati</taxon>
        <taxon>Pseudomonadota</taxon>
        <taxon>Betaproteobacteria</taxon>
        <taxon>Burkholderiales</taxon>
        <taxon>Burkholderiaceae</taxon>
        <taxon>Ralstonia</taxon>
        <taxon>Ralstonia solanacearum species complex</taxon>
    </lineage>
</organism>
<dbReference type="Pfam" id="PF05269">
    <property type="entry name" value="Phage_CII"/>
    <property type="match status" value="1"/>
</dbReference>
<dbReference type="EMBL" id="CP019912">
    <property type="protein sequence ID" value="AQW32700.1"/>
    <property type="molecule type" value="Genomic_DNA"/>
</dbReference>